<dbReference type="InterPro" id="IPR011545">
    <property type="entry name" value="DEAD/DEAH_box_helicase_dom"/>
</dbReference>
<dbReference type="STRING" id="630390.A0A180GAW6"/>
<dbReference type="InterPro" id="IPR027417">
    <property type="entry name" value="P-loop_NTPase"/>
</dbReference>
<dbReference type="VEuPathDB" id="FungiDB:PTTG_28539"/>
<evidence type="ECO:0000256" key="5">
    <source>
        <dbReference type="ARBA" id="ARBA00034808"/>
    </source>
</evidence>
<comment type="similarity">
    <text evidence="1">Belongs to the helicase family. RecQ subfamily.</text>
</comment>
<dbReference type="GO" id="GO:0000724">
    <property type="term" value="P:double-strand break repair via homologous recombination"/>
    <property type="evidence" value="ECO:0007669"/>
    <property type="project" value="TreeGrafter"/>
</dbReference>
<evidence type="ECO:0000259" key="6">
    <source>
        <dbReference type="Pfam" id="PF00270"/>
    </source>
</evidence>
<evidence type="ECO:0000313" key="9">
    <source>
        <dbReference type="Proteomes" id="UP000005240"/>
    </source>
</evidence>
<dbReference type="Proteomes" id="UP000005240">
    <property type="component" value="Unassembled WGS sequence"/>
</dbReference>
<reference evidence="8 9" key="3">
    <citation type="journal article" date="2017" name="G3 (Bethesda)">
        <title>Comparative analysis highlights variable genome content of wheat rusts and divergence of the mating loci.</title>
        <authorList>
            <person name="Cuomo C.A."/>
            <person name="Bakkeren G."/>
            <person name="Khalil H.B."/>
            <person name="Panwar V."/>
            <person name="Joly D."/>
            <person name="Linning R."/>
            <person name="Sakthikumar S."/>
            <person name="Song X."/>
            <person name="Adiconis X."/>
            <person name="Fan L."/>
            <person name="Goldberg J.M."/>
            <person name="Levin J.Z."/>
            <person name="Young S."/>
            <person name="Zeng Q."/>
            <person name="Anikster Y."/>
            <person name="Bruce M."/>
            <person name="Wang M."/>
            <person name="Yin C."/>
            <person name="McCallum B."/>
            <person name="Szabo L.J."/>
            <person name="Hulbert S."/>
            <person name="Chen X."/>
            <person name="Fellers J.P."/>
        </authorList>
    </citation>
    <scope>NUCLEOTIDE SEQUENCE</scope>
    <source>
        <strain evidence="9">Isolate 1-1 / race 1 (BBBD)</strain>
        <strain evidence="8">isolate 1-1 / race 1 (BBBD)</strain>
    </source>
</reference>
<reference evidence="8" key="4">
    <citation type="submission" date="2025-05" db="UniProtKB">
        <authorList>
            <consortium name="EnsemblFungi"/>
        </authorList>
    </citation>
    <scope>IDENTIFICATION</scope>
    <source>
        <strain evidence="8">isolate 1-1 / race 1 (BBBD)</strain>
    </source>
</reference>
<protein>
    <recommendedName>
        <fullName evidence="5">DNA 3'-5' helicase</fullName>
        <ecNumber evidence="5">5.6.2.4</ecNumber>
    </recommendedName>
</protein>
<dbReference type="SUPFAM" id="SSF52540">
    <property type="entry name" value="P-loop containing nucleoside triphosphate hydrolases"/>
    <property type="match status" value="1"/>
</dbReference>
<evidence type="ECO:0000256" key="2">
    <source>
        <dbReference type="ARBA" id="ARBA00023125"/>
    </source>
</evidence>
<keyword evidence="3" id="KW-0413">Isomerase</keyword>
<dbReference type="GO" id="GO:0009378">
    <property type="term" value="F:four-way junction helicase activity"/>
    <property type="evidence" value="ECO:0007669"/>
    <property type="project" value="TreeGrafter"/>
</dbReference>
<keyword evidence="9" id="KW-1185">Reference proteome</keyword>
<evidence type="ECO:0000313" key="7">
    <source>
        <dbReference type="EMBL" id="OAV89831.1"/>
    </source>
</evidence>
<dbReference type="AlphaFoldDB" id="A0A180GAW6"/>
<reference evidence="7" key="1">
    <citation type="submission" date="2009-11" db="EMBL/GenBank/DDBJ databases">
        <authorList>
            <consortium name="The Broad Institute Genome Sequencing Platform"/>
            <person name="Ward D."/>
            <person name="Feldgarden M."/>
            <person name="Earl A."/>
            <person name="Young S.K."/>
            <person name="Zeng Q."/>
            <person name="Koehrsen M."/>
            <person name="Alvarado L."/>
            <person name="Berlin A."/>
            <person name="Bochicchio J."/>
            <person name="Borenstein D."/>
            <person name="Chapman S.B."/>
            <person name="Chen Z."/>
            <person name="Engels R."/>
            <person name="Freedman E."/>
            <person name="Gellesch M."/>
            <person name="Goldberg J."/>
            <person name="Griggs A."/>
            <person name="Gujja S."/>
            <person name="Heilman E."/>
            <person name="Heiman D."/>
            <person name="Hepburn T."/>
            <person name="Howarth C."/>
            <person name="Jen D."/>
            <person name="Larson L."/>
            <person name="Lewis B."/>
            <person name="Mehta T."/>
            <person name="Park D."/>
            <person name="Pearson M."/>
            <person name="Roberts A."/>
            <person name="Saif S."/>
            <person name="Shea T."/>
            <person name="Shenoy N."/>
            <person name="Sisk P."/>
            <person name="Stolte C."/>
            <person name="Sykes S."/>
            <person name="Thomson T."/>
            <person name="Walk T."/>
            <person name="White J."/>
            <person name="Yandava C."/>
            <person name="Izard J."/>
            <person name="Baranova O.V."/>
            <person name="Blanton J.M."/>
            <person name="Tanner A.C."/>
            <person name="Dewhirst F.E."/>
            <person name="Haas B."/>
            <person name="Nusbaum C."/>
            <person name="Birren B."/>
        </authorList>
    </citation>
    <scope>NUCLEOTIDE SEQUENCE [LARGE SCALE GENOMIC DNA]</scope>
    <source>
        <strain evidence="7">1-1 BBBD Race 1</strain>
    </source>
</reference>
<dbReference type="GO" id="GO:0005524">
    <property type="term" value="F:ATP binding"/>
    <property type="evidence" value="ECO:0007669"/>
    <property type="project" value="InterPro"/>
</dbReference>
<dbReference type="Gene3D" id="3.40.50.300">
    <property type="entry name" value="P-loop containing nucleotide triphosphate hydrolases"/>
    <property type="match status" value="1"/>
</dbReference>
<dbReference type="OrthoDB" id="10261556at2759"/>
<dbReference type="GO" id="GO:0005737">
    <property type="term" value="C:cytoplasm"/>
    <property type="evidence" value="ECO:0007669"/>
    <property type="project" value="TreeGrafter"/>
</dbReference>
<comment type="catalytic activity">
    <reaction evidence="4">
        <text>Couples ATP hydrolysis with the unwinding of duplex DNA by translocating in the 3'-5' direction.</text>
        <dbReference type="EC" id="5.6.2.4"/>
    </reaction>
</comment>
<dbReference type="Pfam" id="PF00270">
    <property type="entry name" value="DEAD"/>
    <property type="match status" value="1"/>
</dbReference>
<feature type="domain" description="DEAD/DEAH-box helicase" evidence="6">
    <location>
        <begin position="58"/>
        <end position="208"/>
    </location>
</feature>
<evidence type="ECO:0000256" key="1">
    <source>
        <dbReference type="ARBA" id="ARBA00005446"/>
    </source>
</evidence>
<accession>A0A180GAW6</accession>
<evidence type="ECO:0000256" key="4">
    <source>
        <dbReference type="ARBA" id="ARBA00034617"/>
    </source>
</evidence>
<name>A0A180GAW6_PUCT1</name>
<sequence length="270" mass="30937">MNPTNKDDNNLATLKLSQKENSTSKLTLRKEFDNMSDEELTNHISLTVAKFYLEPLKPVQMETVISLVHHKHTFTLAGTGFGKTRIGEVYYCLFPAYKKPIVLVLNPLDLLGDNQVLEKKNVNIKAVNLTRMNFTPDVKKQVLRGDYAFIYLSPEVLLNNAMFQRIFFDRRFLSKLVLTVVDKAHMIYVWGPIAIGKILNSLKILPENMKLVHGELTRLEIHLICVPMKSLLGSCDELKRLFLTRETIPDDQIPPTLIYAPTQNLTWQVL</sequence>
<dbReference type="GO" id="GO:0005694">
    <property type="term" value="C:chromosome"/>
    <property type="evidence" value="ECO:0007669"/>
    <property type="project" value="TreeGrafter"/>
</dbReference>
<organism evidence="7">
    <name type="scientific">Puccinia triticina (isolate 1-1 / race 1 (BBBD))</name>
    <name type="common">Brown leaf rust fungus</name>
    <dbReference type="NCBI Taxonomy" id="630390"/>
    <lineage>
        <taxon>Eukaryota</taxon>
        <taxon>Fungi</taxon>
        <taxon>Dikarya</taxon>
        <taxon>Basidiomycota</taxon>
        <taxon>Pucciniomycotina</taxon>
        <taxon>Pucciniomycetes</taxon>
        <taxon>Pucciniales</taxon>
        <taxon>Pucciniaceae</taxon>
        <taxon>Puccinia</taxon>
    </lineage>
</organism>
<evidence type="ECO:0000313" key="8">
    <source>
        <dbReference type="EnsemblFungi" id="PTTG_28539-t43_1-p1"/>
    </source>
</evidence>
<dbReference type="GO" id="GO:0043138">
    <property type="term" value="F:3'-5' DNA helicase activity"/>
    <property type="evidence" value="ECO:0007669"/>
    <property type="project" value="UniProtKB-EC"/>
</dbReference>
<dbReference type="PANTHER" id="PTHR13710">
    <property type="entry name" value="DNA HELICASE RECQ FAMILY MEMBER"/>
    <property type="match status" value="1"/>
</dbReference>
<dbReference type="GO" id="GO:0003677">
    <property type="term" value="F:DNA binding"/>
    <property type="evidence" value="ECO:0007669"/>
    <property type="project" value="UniProtKB-KW"/>
</dbReference>
<dbReference type="EC" id="5.6.2.4" evidence="5"/>
<keyword evidence="2" id="KW-0238">DNA-binding</keyword>
<reference evidence="7" key="2">
    <citation type="submission" date="2016-05" db="EMBL/GenBank/DDBJ databases">
        <title>Comparative analysis highlights variable genome content of wheat rusts and divergence of the mating loci.</title>
        <authorList>
            <person name="Cuomo C.A."/>
            <person name="Bakkeren G."/>
            <person name="Szabo L."/>
            <person name="Khalil H."/>
            <person name="Joly D."/>
            <person name="Goldberg J."/>
            <person name="Young S."/>
            <person name="Zeng Q."/>
            <person name="Fellers J."/>
        </authorList>
    </citation>
    <scope>NUCLEOTIDE SEQUENCE [LARGE SCALE GENOMIC DNA]</scope>
    <source>
        <strain evidence="7">1-1 BBBD Race 1</strain>
    </source>
</reference>
<proteinExistence type="inferred from homology"/>
<gene>
    <name evidence="7" type="ORF">PTTG_28539</name>
</gene>
<dbReference type="EnsemblFungi" id="PTTG_28539-t43_1">
    <property type="protein sequence ID" value="PTTG_28539-t43_1-p1"/>
    <property type="gene ID" value="PTTG_28539"/>
</dbReference>
<dbReference type="PANTHER" id="PTHR13710:SF105">
    <property type="entry name" value="ATP-DEPENDENT DNA HELICASE Q1"/>
    <property type="match status" value="1"/>
</dbReference>
<dbReference type="EMBL" id="ADAS02000117">
    <property type="protein sequence ID" value="OAV89831.1"/>
    <property type="molecule type" value="Genomic_DNA"/>
</dbReference>
<evidence type="ECO:0000256" key="3">
    <source>
        <dbReference type="ARBA" id="ARBA00023235"/>
    </source>
</evidence>